<dbReference type="Proteomes" id="UP001595528">
    <property type="component" value="Unassembled WGS sequence"/>
</dbReference>
<dbReference type="RefSeq" id="WP_379903498.1">
    <property type="nucleotide sequence ID" value="NZ_JBHRTR010000031.1"/>
</dbReference>
<dbReference type="SUPFAM" id="SSF88723">
    <property type="entry name" value="PIN domain-like"/>
    <property type="match status" value="1"/>
</dbReference>
<gene>
    <name evidence="1" type="ORF">ACFOGJ_19145</name>
</gene>
<dbReference type="InterPro" id="IPR029060">
    <property type="entry name" value="PIN-like_dom_sf"/>
</dbReference>
<protein>
    <submittedName>
        <fullName evidence="1">DUF4411 family protein</fullName>
    </submittedName>
</protein>
<proteinExistence type="predicted"/>
<comment type="caution">
    <text evidence="1">The sequence shown here is derived from an EMBL/GenBank/DDBJ whole genome shotgun (WGS) entry which is preliminary data.</text>
</comment>
<organism evidence="1 2">
    <name type="scientific">Marinibaculum pumilum</name>
    <dbReference type="NCBI Taxonomy" id="1766165"/>
    <lineage>
        <taxon>Bacteria</taxon>
        <taxon>Pseudomonadati</taxon>
        <taxon>Pseudomonadota</taxon>
        <taxon>Alphaproteobacteria</taxon>
        <taxon>Rhodospirillales</taxon>
        <taxon>Rhodospirillaceae</taxon>
        <taxon>Marinibaculum</taxon>
    </lineage>
</organism>
<evidence type="ECO:0000313" key="2">
    <source>
        <dbReference type="Proteomes" id="UP001595528"/>
    </source>
</evidence>
<dbReference type="EMBL" id="JBHRTR010000031">
    <property type="protein sequence ID" value="MFC3229372.1"/>
    <property type="molecule type" value="Genomic_DNA"/>
</dbReference>
<evidence type="ECO:0000313" key="1">
    <source>
        <dbReference type="EMBL" id="MFC3229372.1"/>
    </source>
</evidence>
<reference evidence="2" key="1">
    <citation type="journal article" date="2019" name="Int. J. Syst. Evol. Microbiol.">
        <title>The Global Catalogue of Microorganisms (GCM) 10K type strain sequencing project: providing services to taxonomists for standard genome sequencing and annotation.</title>
        <authorList>
            <consortium name="The Broad Institute Genomics Platform"/>
            <consortium name="The Broad Institute Genome Sequencing Center for Infectious Disease"/>
            <person name="Wu L."/>
            <person name="Ma J."/>
        </authorList>
    </citation>
    <scope>NUCLEOTIDE SEQUENCE [LARGE SCALE GENOMIC DNA]</scope>
    <source>
        <strain evidence="2">KCTC 42964</strain>
    </source>
</reference>
<dbReference type="PIRSF" id="PIRSF008505">
    <property type="entry name" value="UCP008505"/>
    <property type="match status" value="1"/>
</dbReference>
<dbReference type="InterPro" id="IPR016541">
    <property type="entry name" value="UCP008505"/>
</dbReference>
<name>A0ABV7L419_9PROT</name>
<dbReference type="Pfam" id="PF14367">
    <property type="entry name" value="DUF4411"/>
    <property type="match status" value="1"/>
</dbReference>
<sequence length="153" mass="17222">MYSIDTSALLDGLVRHYPIATFPGLWSRIDDLIQNNRLKACEMVKDELDRRDDDASAWIKARPEMVVPIDTERQPHIRRILATHPRLVDTRRGRSTADPFVIALAMQLGCPVVTGEAATGVPTKPNIPDVCQAEGIECITFLQLIQRSGWVFR</sequence>
<keyword evidence="2" id="KW-1185">Reference proteome</keyword>
<accession>A0ABV7L419</accession>